<dbReference type="InterPro" id="IPR009030">
    <property type="entry name" value="Growth_fac_rcpt_cys_sf"/>
</dbReference>
<evidence type="ECO:0000313" key="4">
    <source>
        <dbReference type="Proteomes" id="UP001162640"/>
    </source>
</evidence>
<sequence>MFNSGTTSTIALLVNRGTEEKLISTSNFESSPTWTHVVVTVSGTDMKMYKNGVLVGSITDAVEPDALTRTHHVLGFQHSSTNPYFHGTIGYVKVWHKGLSDEEAISKFSCPKGTYGASVVDGCTKCAVGKYTDTPGSESCSDCPAGKTTFGLSSSELDHDFSSDCQSCGPGTYIKESPDGLTCAVCPAGTYSTTGGLSLSDCLDCSAGKYLADDDLNDASLHNEEADCLVCEAGKYTGSGSAACSGSCDAGKTSDPESESEADCFVCKAGSYSDGGTPCFSCANGKYLTDDGTLADEHDSDSKCLSCPNGETSYPYSSSSDDCVPESHFWDFRGCTTGSPVTDSVAGELVATPMNGPVCVADGVNLDGSDDFIDIDDFKWGGTTSIEVYVNYNNFDTDGMVFDFSDTEPTLSDVVRLRNTGFSTASSSIGFYMYQGQADKRYLISGNFESSTWTHVVLTITDTTMKIYKNGVLVGTKTDGHEPSILTRANHVLGASLDGTIGYFKIWHNRELQQPDVTELYATHNIAPHHFWDFRGCTTGEPVVDSITGDLVASPMHGPICSPSGVALDGSDDYINIDSWTWGSTTSIEMYVKYDNLDDAKSPIAHFGVASLHSVCSSGFTLYNIGSPDTEYPEKISSTIAAATCSSTGDNMVSEASSGFESSSWTHIVITTREFNSDTFNTIYKNGMKVAEDTRPFGQWELQYTQRDENFLGRPSWSTGSTPWSYFDGTIAYVKMWHGVELLQSDVTDLYSPHNTAHHFWDFRGCTTGSPVTDSIAGDLMAIPVSGEHTIQNPPESSRSYSSVISSLWTDSMLDNTQAWWPSSCAAGEWAQLDLGSEMMVPGIVMQGHSMYRVTKYAVNASHDGSSWYEVDGGAEFDGPTESNDADDKVIGMFNAPVEAQYVRVIVVSWTSDPNFRMRFGVVVTTMDIPACAPSGIALDGSDDFIDIEDWKWGGTTSIETFFRFNSIGEDSPIFDFNSGPSEDKVTISSKVPTSILDLSCARNGADHRGNACGGRAGENTYTVDHGDAAGTTITTTAPQVVYSNSEYYHIGYLVDGSLDYSSASDEHETYFLASQNDPCELTITFPSEVQISRIRLFPGSRNAGMHWMPNFDLVVDGSPVVSNYDTSSMAIGDSVYFDIDAAVTQFVLNILPDGGYTAFGEIQFEKPAEYAINWGVSQGTTSKAVVAGNLESSAWTHVITTVSGNKMKTYKDGVLVGNTTDSHEPNVLTRSHHMFGKSPWSDEFFHGTLSFVKIWHGVELSNSDVAYLRENLAFVCPAGQNNPVGGKSNSSCVDCPIGKWSEEGSWDCTKCAIGTYSELPATATCTSCPMNMTTFGLNSTTLSDCVPDVHFWDFRGCTTGVPVNDTSGAALVATPRNGPICSSNGITLDGADDFLEIEGWEFGGTMSIEVYVKFDSFESNSQIFDFSSGSGNNNMRLGNLASTSVMDFEVLRDVAGKNLTTSNFDSATWTHVVVTVSGTTAKIYKNGVLVGSKTDYHAPLVLARTQHWIGRSAHSSDGYFDGTIAYLKIYQTLELQQSDVTELYAPHNTEHHFWDFRSCTAGSPVTDSIAGDLVAVPTNGPTCFADGISLDGNNDYVDIDNWTWGGTISIELYVKYDGYNDNRKVFDFGSGSPGEGGNNAMIYIPTSEKSITWGTSSNHSIAFSTGGRLDTTTWNHVVVTASGNTLKIYKNGVEVATKTDGFEPLVAERAHHLIGATSWVGGGGVGGFFHGTFAFVKVWHGVELQQADVDTLFAPYDFSHHFWDFRGCTTGSPVVDSRTGDIAAVPTNGPTCGLAGIYLDGTDDYVDIDDWEWGGVTSFELYIRHKSFNDNSRVFDFSHAEPKVSDVVALYNDGASSDLQVQVWDPESHLTVCGQLGKCLEVDYSTVRPTGCSSNRGDCWKAMDGSASSFSWISASGTTGDYTALFTYSTEQSICGVTIDTSSNPYDPLNVRFLVGHEGGSTSRVTGLQGTSGDTALVLEATGSTYDIKNWEASDTHATFTWACELGTKLELVFSCPGYTHWPISELQLLIDASRDVDNHSDLFNAISNGAGGANNIVSDGAVVRVAQVHNTCPSSWSGSPTTGSNLDTMNYGTLTGALISFNVGTCTGPPTGLKEEDDSTTHEVVCCSDTLITEWTKHSDCSVWSASSATWECQSDLNFADAAAFCSDKGGRLCTKGEVESGCAEAASCGFDDEMVWTSTLGQPNSTAAFGTWADSAYWSHIVVTISDTFTKVYKDGSLMKDTSVDSGEPSILKRSRHWLGRSSISSDDYLNGIVGFIKVWQGLELEQSDVDDLWNSVPYVCPAGKFNPTVGKEASSCQDCEVGKFSEEGSQECVSCAAGTFTNVLGSTHCQLCDVGHSSAVGSYECFSCPTGKFNPDRGSTCSLCEPGKFTGASGRTACTTCEIGYFSGHGSAECTHPVEHSFYKIAFEGSTMGQVRDLKLYDFNNTLFSCSQIHGSNTNSNFSSAFDNDVDTYYQIAGTHAPTLAPTTSPTQAPTTLSPTASPTPSEVCFNFITRDTYGDGFEATDDGASGAVVITNSATGAVAFNSSGPVDGCKHSETAGSNGVAWCQREEPSVCFPCGDYAITYTGGAESEVTSLLTDAVTEEIVYNTSFLGGNATAGNFRSSSCGEEDSGGRRLGDEEGEVIGHGWLICEMEEPASLGKLNVVQSDESGEQFTSIKVYYSDNEGVSWTLAKEVDSDDSGWTSTKDRYESFVDSTWVLNSLHHFDHYWDFRLCSTGEPVIDSESGALATPLNGPLCSALGISLDGADDYIDLQDWEWGGSASIEILVRHNSFNSNSRVFHFGNGIESENFDLYNEGTTAAIHWDVFRGNSSTGIPTPDAADSYSYSYSNAEDDDHSFETEDWTHIVLTVAGNSMKMYKNGVLAGENTEGQKPSVLTRKDHWLGRPPNPLDGYFDGTIAYLKMYIDVELTLFDIGS</sequence>
<evidence type="ECO:0000256" key="1">
    <source>
        <dbReference type="SAM" id="MobiDB-lite"/>
    </source>
</evidence>
<dbReference type="InterPro" id="IPR011641">
    <property type="entry name" value="Tyr-kin_ephrin_A/B_rcpt-like"/>
</dbReference>
<feature type="region of interest" description="Disordered" evidence="1">
    <location>
        <begin position="2487"/>
        <end position="2506"/>
    </location>
</feature>
<dbReference type="SUPFAM" id="SSF57184">
    <property type="entry name" value="Growth factor receptor domain"/>
    <property type="match status" value="3"/>
</dbReference>
<dbReference type="InterPro" id="IPR013320">
    <property type="entry name" value="ConA-like_dom_sf"/>
</dbReference>
<protein>
    <recommendedName>
        <fullName evidence="2">F5/8 type C domain-containing protein</fullName>
    </recommendedName>
</protein>
<dbReference type="Pfam" id="PF13385">
    <property type="entry name" value="Laminin_G_3"/>
    <property type="match status" value="7"/>
</dbReference>
<dbReference type="Gene3D" id="2.10.50.10">
    <property type="entry name" value="Tumor Necrosis Factor Receptor, subunit A, domain 2"/>
    <property type="match status" value="5"/>
</dbReference>
<reference evidence="4" key="1">
    <citation type="journal article" date="2023" name="Commun. Biol.">
        <title>Genome analysis of Parmales, the sister group of diatoms, reveals the evolutionary specialization of diatoms from phago-mixotrophs to photoautotrophs.</title>
        <authorList>
            <person name="Ban H."/>
            <person name="Sato S."/>
            <person name="Yoshikawa S."/>
            <person name="Yamada K."/>
            <person name="Nakamura Y."/>
            <person name="Ichinomiya M."/>
            <person name="Sato N."/>
            <person name="Blanc-Mathieu R."/>
            <person name="Endo H."/>
            <person name="Kuwata A."/>
            <person name="Ogata H."/>
        </authorList>
    </citation>
    <scope>NUCLEOTIDE SEQUENCE [LARGE SCALE GENOMIC DNA]</scope>
</reference>
<feature type="domain" description="F5/8 type C" evidence="2">
    <location>
        <begin position="766"/>
        <end position="925"/>
    </location>
</feature>
<dbReference type="PANTHER" id="PTHR46967:SF2">
    <property type="entry name" value="SUSHI, VON WILLEBRAND FACTOR TYPE A, EGF AND PENTRAXIN DOMAIN-CONTAINING PROTEIN 1-LIKE"/>
    <property type="match status" value="1"/>
</dbReference>
<dbReference type="Gene3D" id="2.60.120.200">
    <property type="match status" value="7"/>
</dbReference>
<organism evidence="3 4">
    <name type="scientific">Triparma laevis f. inornata</name>
    <dbReference type="NCBI Taxonomy" id="1714386"/>
    <lineage>
        <taxon>Eukaryota</taxon>
        <taxon>Sar</taxon>
        <taxon>Stramenopiles</taxon>
        <taxon>Ochrophyta</taxon>
        <taxon>Bolidophyceae</taxon>
        <taxon>Parmales</taxon>
        <taxon>Triparmaceae</taxon>
        <taxon>Triparma</taxon>
    </lineage>
</organism>
<dbReference type="SMART" id="SM01411">
    <property type="entry name" value="Ephrin_rec_like"/>
    <property type="match status" value="7"/>
</dbReference>
<dbReference type="SUPFAM" id="SSF49785">
    <property type="entry name" value="Galactose-binding domain-like"/>
    <property type="match status" value="1"/>
</dbReference>
<evidence type="ECO:0000259" key="2">
    <source>
        <dbReference type="PROSITE" id="PS50022"/>
    </source>
</evidence>
<proteinExistence type="predicted"/>
<dbReference type="PANTHER" id="PTHR46967">
    <property type="entry name" value="INSULIN-LIKE GROWTH FACTOR BINDING PROTEIN,N-TERMINAL"/>
    <property type="match status" value="1"/>
</dbReference>
<dbReference type="InterPro" id="IPR008979">
    <property type="entry name" value="Galactose-bd-like_sf"/>
</dbReference>
<comment type="caution">
    <text evidence="3">The sequence shown here is derived from an EMBL/GenBank/DDBJ whole genome shotgun (WGS) entry which is preliminary data.</text>
</comment>
<accession>A0A9W7BQZ4</accession>
<dbReference type="Gene3D" id="2.60.120.260">
    <property type="entry name" value="Galactose-binding domain-like"/>
    <property type="match status" value="1"/>
</dbReference>
<dbReference type="InterPro" id="IPR000421">
    <property type="entry name" value="FA58C"/>
</dbReference>
<dbReference type="Pfam" id="PF00754">
    <property type="entry name" value="F5_F8_type_C"/>
    <property type="match status" value="1"/>
</dbReference>
<name>A0A9W7BQZ4_9STRA</name>
<dbReference type="Pfam" id="PF07699">
    <property type="entry name" value="Ephrin_rec_like"/>
    <property type="match status" value="2"/>
</dbReference>
<evidence type="ECO:0000313" key="3">
    <source>
        <dbReference type="EMBL" id="GMH92956.1"/>
    </source>
</evidence>
<dbReference type="SUPFAM" id="SSF49899">
    <property type="entry name" value="Concanavalin A-like lectins/glucanases"/>
    <property type="match status" value="8"/>
</dbReference>
<gene>
    <name evidence="3" type="ORF">TL16_g12499</name>
</gene>
<dbReference type="CDD" id="cd00185">
    <property type="entry name" value="TNFRSF"/>
    <property type="match status" value="1"/>
</dbReference>
<dbReference type="PROSITE" id="PS50022">
    <property type="entry name" value="FA58C_3"/>
    <property type="match status" value="1"/>
</dbReference>
<dbReference type="Proteomes" id="UP001162640">
    <property type="component" value="Unassembled WGS sequence"/>
</dbReference>
<dbReference type="EMBL" id="BLQM01000509">
    <property type="protein sequence ID" value="GMH92956.1"/>
    <property type="molecule type" value="Genomic_DNA"/>
</dbReference>